<evidence type="ECO:0000256" key="5">
    <source>
        <dbReference type="ARBA" id="ARBA00022801"/>
    </source>
</evidence>
<dbReference type="FunFam" id="2.40.10.10:FF:000102">
    <property type="entry name" value="Dipeptidyl-peptidase 7"/>
    <property type="match status" value="1"/>
</dbReference>
<dbReference type="GO" id="GO:0070009">
    <property type="term" value="F:serine-type aminopeptidase activity"/>
    <property type="evidence" value="ECO:0007669"/>
    <property type="project" value="UniProtKB-UniRule"/>
</dbReference>
<dbReference type="PANTHER" id="PTHR38469:SF1">
    <property type="entry name" value="PERIPLASMIC PEPTIDASE SUBFAMILY S1B"/>
    <property type="match status" value="1"/>
</dbReference>
<organism evidence="7 8">
    <name type="scientific">Luteimonas terrae</name>
    <dbReference type="NCBI Taxonomy" id="1530191"/>
    <lineage>
        <taxon>Bacteria</taxon>
        <taxon>Pseudomonadati</taxon>
        <taxon>Pseudomonadota</taxon>
        <taxon>Gammaproteobacteria</taxon>
        <taxon>Lysobacterales</taxon>
        <taxon>Lysobacteraceae</taxon>
        <taxon>Luteimonas</taxon>
    </lineage>
</organism>
<evidence type="ECO:0000256" key="3">
    <source>
        <dbReference type="ARBA" id="ARBA00022670"/>
    </source>
</evidence>
<dbReference type="GO" id="GO:0043171">
    <property type="term" value="P:peptide catabolic process"/>
    <property type="evidence" value="ECO:0007669"/>
    <property type="project" value="UniProtKB-UniRule"/>
</dbReference>
<evidence type="ECO:0000313" key="8">
    <source>
        <dbReference type="Proteomes" id="UP000295543"/>
    </source>
</evidence>
<dbReference type="EMBL" id="SMTG01000002">
    <property type="protein sequence ID" value="TDK32557.1"/>
    <property type="molecule type" value="Genomic_DNA"/>
</dbReference>
<dbReference type="AlphaFoldDB" id="A0A4R5UBG8"/>
<dbReference type="GO" id="GO:0006508">
    <property type="term" value="P:proteolysis"/>
    <property type="evidence" value="ECO:0007669"/>
    <property type="project" value="UniProtKB-KW"/>
</dbReference>
<dbReference type="RefSeq" id="WP_133392146.1">
    <property type="nucleotide sequence ID" value="NZ_SMTG01000002.1"/>
</dbReference>
<comment type="caution">
    <text evidence="7">The sequence shown here is derived from an EMBL/GenBank/DDBJ whole genome shotgun (WGS) entry which is preliminary data.</text>
</comment>
<reference evidence="7 8" key="1">
    <citation type="submission" date="2019-03" db="EMBL/GenBank/DDBJ databases">
        <title>Luteimonas zhaokaii sp.nov., isolated from the rectal contents of Plateau pika in Yushu, Qinghai Province, China.</title>
        <authorList>
            <person name="Zhang G."/>
        </authorList>
    </citation>
    <scope>NUCLEOTIDE SEQUENCE [LARGE SCALE GENOMIC DNA]</scope>
    <source>
        <strain evidence="7 8">THG-MD21</strain>
    </source>
</reference>
<keyword evidence="2 6" id="KW-0031">Aminopeptidase</keyword>
<gene>
    <name evidence="7" type="ORF">E2F49_00300</name>
</gene>
<dbReference type="PANTHER" id="PTHR38469">
    <property type="entry name" value="PERIPLASMIC PEPTIDASE SUBFAMILY S1B"/>
    <property type="match status" value="1"/>
</dbReference>
<protein>
    <recommendedName>
        <fullName evidence="6">Dipeptidyl-peptidase</fullName>
        <ecNumber evidence="6">3.4.14.-</ecNumber>
    </recommendedName>
</protein>
<keyword evidence="4 6" id="KW-0732">Signal</keyword>
<comment type="similarity">
    <text evidence="1 6">Belongs to the peptidase S46 family.</text>
</comment>
<dbReference type="OrthoDB" id="9805367at2"/>
<comment type="function">
    <text evidence="6">Catalyzes the removal of dipeptides from the N-terminus of oligopeptides.</text>
</comment>
<accession>A0A4R5UBG8</accession>
<proteinExistence type="inferred from homology"/>
<dbReference type="EC" id="3.4.14.-" evidence="6"/>
<dbReference type="Pfam" id="PF10459">
    <property type="entry name" value="Peptidase_S46"/>
    <property type="match status" value="1"/>
</dbReference>
<dbReference type="GO" id="GO:0008239">
    <property type="term" value="F:dipeptidyl-peptidase activity"/>
    <property type="evidence" value="ECO:0007669"/>
    <property type="project" value="UniProtKB-UniRule"/>
</dbReference>
<dbReference type="InterPro" id="IPR019500">
    <property type="entry name" value="Pep_S46"/>
</dbReference>
<keyword evidence="3 6" id="KW-0645">Protease</keyword>
<evidence type="ECO:0000256" key="6">
    <source>
        <dbReference type="RuleBase" id="RU366067"/>
    </source>
</evidence>
<evidence type="ECO:0000256" key="2">
    <source>
        <dbReference type="ARBA" id="ARBA00022438"/>
    </source>
</evidence>
<feature type="signal peptide" evidence="6">
    <location>
        <begin position="1"/>
        <end position="24"/>
    </location>
</feature>
<keyword evidence="6" id="KW-0720">Serine protease</keyword>
<keyword evidence="8" id="KW-1185">Reference proteome</keyword>
<sequence length="722" mass="79590">MRHPLLAATLLGVISIGSAPGAVAGEGMWVPQQLPDIAPALRKAGLKLDPNRLADLTGDPLGAVVSLGGCTASFVSPQGLVITNHHCAYGAIQLNSTPENNLMRDGFNAAAIGDEISAGPNARIFALDSIQDVTAEVRAAIDAAADGLARTTALDTIEKTLVARCEADAAYRCRLYSFLGGNQYRLFRNLEIRDVRLVYAPAGGIGSFGGDVDNWMWPRHTGDFAFYRAYVGRDGRPAEFAEDNVPYTPKRFLRLADKPLRENDFVMVAGYPGRTSRYALAEEFAETVDWRYPQIGRHYRALIDLVEARGKQDPEIDVRYASAVRGWQNTLKNYDGQLQGFARIGALARKQAEEAAVLEWLGSQGESGAAALDAHAKIVALDGQARATRERDLVLSLLENSGLLSTANRLYRLAMEKEKPDAMREQGYQQRDLPAIEGGLKQMDRRFVPEMDRELTRYALLQYVQLPPEQRIAAIDTWLGGNDAAAIDRALDRLQRSTLSNSDERLKWFAADRHEFLRSRDPALMYAVAVVPELLKIELASKARAGDLLQLRPTYLQAVADYRASRKEAVYPDANSSLRITFGNVTGYTNLQGAQQTPFTRLEEIPHKATGTEPFDAPKAQLDAIAARRDGGLADRRLRSVPVNFLSDLDVTGGNSGSPVLDADGRLTGLLFDMTWEAVVSNWVFDPAMTRTISVDQRYIRWVMQEVDPAPRLLQEMGVSKR</sequence>
<evidence type="ECO:0000256" key="4">
    <source>
        <dbReference type="ARBA" id="ARBA00022729"/>
    </source>
</evidence>
<keyword evidence="5 6" id="KW-0378">Hydrolase</keyword>
<evidence type="ECO:0000256" key="1">
    <source>
        <dbReference type="ARBA" id="ARBA00010491"/>
    </source>
</evidence>
<dbReference type="Proteomes" id="UP000295543">
    <property type="component" value="Unassembled WGS sequence"/>
</dbReference>
<name>A0A4R5UBG8_9GAMM</name>
<dbReference type="InterPro" id="IPR009003">
    <property type="entry name" value="Peptidase_S1_PA"/>
</dbReference>
<dbReference type="SUPFAM" id="SSF50494">
    <property type="entry name" value="Trypsin-like serine proteases"/>
    <property type="match status" value="1"/>
</dbReference>
<feature type="chain" id="PRO_5023069489" description="Dipeptidyl-peptidase" evidence="6">
    <location>
        <begin position="25"/>
        <end position="722"/>
    </location>
</feature>
<evidence type="ECO:0000313" key="7">
    <source>
        <dbReference type="EMBL" id="TDK32557.1"/>
    </source>
</evidence>